<dbReference type="OMA" id="WRLKWKM"/>
<dbReference type="InterPro" id="IPR019322">
    <property type="entry name" value="TIMM29"/>
</dbReference>
<gene>
    <name evidence="1" type="primary">TIMM29</name>
    <name evidence="1" type="synonym">timm29</name>
</gene>
<dbReference type="AlphaFoldDB" id="A0A8C4ZTD0"/>
<dbReference type="GeneID" id="115534090"/>
<reference evidence="1" key="2">
    <citation type="submission" date="2025-09" db="UniProtKB">
        <authorList>
            <consortium name="Ensembl"/>
        </authorList>
    </citation>
    <scope>IDENTIFICATION</scope>
</reference>
<dbReference type="PANTHER" id="PTHR21435">
    <property type="entry name" value="MITOCHONDRIAL IMPORT INNER MEMBRANE TRANSLOCASE SUBUNIT TIM29"/>
    <property type="match status" value="1"/>
</dbReference>
<accession>A0A8C4ZTD0</accession>
<name>A0A8C4ZTD0_GADMO</name>
<dbReference type="PANTHER" id="PTHR21435:SF1">
    <property type="entry name" value="MITOCHONDRIAL IMPORT INNER MEMBRANE TRANSLOCASE SUBUNIT TIM29"/>
    <property type="match status" value="1"/>
</dbReference>
<dbReference type="GeneTree" id="ENSGT00390000018541"/>
<dbReference type="GO" id="GO:0045039">
    <property type="term" value="P:protein insertion into mitochondrial inner membrane"/>
    <property type="evidence" value="ECO:0007669"/>
    <property type="project" value="TreeGrafter"/>
</dbReference>
<dbReference type="RefSeq" id="XP_030200573.1">
    <property type="nucleotide sequence ID" value="XM_030344713.1"/>
</dbReference>
<reference evidence="1" key="1">
    <citation type="submission" date="2025-08" db="UniProtKB">
        <authorList>
            <consortium name="Ensembl"/>
        </authorList>
    </citation>
    <scope>IDENTIFICATION</scope>
</reference>
<keyword evidence="2" id="KW-1185">Reference proteome</keyword>
<evidence type="ECO:0000313" key="2">
    <source>
        <dbReference type="Proteomes" id="UP000694546"/>
    </source>
</evidence>
<proteinExistence type="predicted"/>
<dbReference type="Pfam" id="PF10171">
    <property type="entry name" value="Tim29"/>
    <property type="match status" value="1"/>
</dbReference>
<dbReference type="Ensembl" id="ENSGMOT00000022404.2">
    <property type="protein sequence ID" value="ENSGMOP00000021886.2"/>
    <property type="gene ID" value="ENSGMOG00000020399.2"/>
</dbReference>
<dbReference type="OrthoDB" id="5970620at2759"/>
<protein>
    <submittedName>
        <fullName evidence="1">Translocase of inner mitochondrial membrane 29</fullName>
    </submittedName>
</protein>
<dbReference type="Proteomes" id="UP000694546">
    <property type="component" value="Chromosome 2"/>
</dbReference>
<organism evidence="1 2">
    <name type="scientific">Gadus morhua</name>
    <name type="common">Atlantic cod</name>
    <dbReference type="NCBI Taxonomy" id="8049"/>
    <lineage>
        <taxon>Eukaryota</taxon>
        <taxon>Metazoa</taxon>
        <taxon>Chordata</taxon>
        <taxon>Craniata</taxon>
        <taxon>Vertebrata</taxon>
        <taxon>Euteleostomi</taxon>
        <taxon>Actinopterygii</taxon>
        <taxon>Neopterygii</taxon>
        <taxon>Teleostei</taxon>
        <taxon>Neoteleostei</taxon>
        <taxon>Acanthomorphata</taxon>
        <taxon>Zeiogadaria</taxon>
        <taxon>Gadariae</taxon>
        <taxon>Gadiformes</taxon>
        <taxon>Gadoidei</taxon>
        <taxon>Gadidae</taxon>
        <taxon>Gadus</taxon>
    </lineage>
</organism>
<dbReference type="GO" id="GO:0042721">
    <property type="term" value="C:TIM22 mitochondrial import inner membrane insertion complex"/>
    <property type="evidence" value="ECO:0007669"/>
    <property type="project" value="InterPro"/>
</dbReference>
<sequence>MAFEWSSCHHPGPFVGIMTWRHLTTTWTRDNAGHPGKKMAASVVTRRLCSTAAVAAVKTTRWERLKNSRVAKWCSGVLLDYKEAVREVGLGIRNRPLKSSVYIGLLGGAGACIYTQPDETSFETDLLDVSNKLGLLSPWIRSETSDQHVLNLVKLRNEGRLRHISLGLVALTFCGDYDPEADLYEAQCGNLSIPWRSLHERVVDVGFAGRWWILDSKMKDYDVNEAEFKNLPVHMQTTQPPTVKEVETTEKMHKESWLPIQMEEDKENII</sequence>
<evidence type="ECO:0000313" key="1">
    <source>
        <dbReference type="Ensembl" id="ENSGMOP00000021886.2"/>
    </source>
</evidence>